<dbReference type="EC" id="4.1.99.3" evidence="2"/>
<accession>A0A2S9YJG3</accession>
<gene>
    <name evidence="2" type="primary">phrB</name>
    <name evidence="2" type="ORF">ENSA7_46890</name>
</gene>
<dbReference type="InterPro" id="IPR052551">
    <property type="entry name" value="UV-DNA_repair_photolyase"/>
</dbReference>
<name>A0A2S9YJG3_9BACT</name>
<proteinExistence type="predicted"/>
<dbReference type="GO" id="GO:0003904">
    <property type="term" value="F:deoxyribodipyrimidine photo-lyase activity"/>
    <property type="evidence" value="ECO:0007669"/>
    <property type="project" value="UniProtKB-EC"/>
</dbReference>
<dbReference type="InterPro" id="IPR014729">
    <property type="entry name" value="Rossmann-like_a/b/a_fold"/>
</dbReference>
<dbReference type="OrthoDB" id="5288100at2"/>
<dbReference type="PANTHER" id="PTHR38657:SF1">
    <property type="entry name" value="SLR1343 PROTEIN"/>
    <property type="match status" value="1"/>
</dbReference>
<comment type="caution">
    <text evidence="2">The sequence shown here is derived from an EMBL/GenBank/DDBJ whole genome shotgun (WGS) entry which is preliminary data.</text>
</comment>
<feature type="domain" description="Cryptochrome/DNA photolyase FAD-binding" evidence="1">
    <location>
        <begin position="308"/>
        <end position="413"/>
    </location>
</feature>
<dbReference type="SUPFAM" id="SSF48173">
    <property type="entry name" value="Cryptochrome/photolyase FAD-binding domain"/>
    <property type="match status" value="1"/>
</dbReference>
<dbReference type="EMBL" id="PVNL01000096">
    <property type="protein sequence ID" value="PRQ05239.1"/>
    <property type="molecule type" value="Genomic_DNA"/>
</dbReference>
<dbReference type="Pfam" id="PF04244">
    <property type="entry name" value="DPRP"/>
    <property type="match status" value="1"/>
</dbReference>
<dbReference type="PANTHER" id="PTHR38657">
    <property type="entry name" value="SLR1343 PROTEIN"/>
    <property type="match status" value="1"/>
</dbReference>
<dbReference type="Gene3D" id="1.10.579.10">
    <property type="entry name" value="DNA Cyclobutane Dipyrimidine Photolyase, subunit A, domain 3"/>
    <property type="match status" value="1"/>
</dbReference>
<sequence length="502" mass="57496">MSASPQRLLVLFGDQLFAPSIVAKAAPDAVFMLESRQLCDRYRYHKHKLILELSAMRSLADALCDRGISVVYRRLEDDDGRPFIEALDEALTNTSYSQLAYFELESPTRDQQLAELCAERSLEREVLPSPMFLTGHADFERYVGSHQRLFMGDFYRWQRQRLGILLEDDGRPVGGAWSFDEDNRKRLPHDLTPPALYQPQATDHTKSVIDLVDGSFPENPGDAANFWLPTTHRKSRAALNKFLAQRLQLFGDYEDALSSEHTFVFHSVLSPMLNMGLLTPRQVLEAALRHAEANNTPLNSLEGFVRQVIGWREFVRGVWHTLPAAHWDKNFWNHSAKLTPAWYDGTTGIPPLDHAIGRAQRHGYCHHIERLMVLGNLMLLCRVDPTEVYRWFMEMFVDSAEWVMAPNVHGMALHSEGGAFTTKPYICGSNYLRKMSDYQGGPWCDVVDGLYWSFVADHEEFFASNARTAMMVRTLARLDSARKQRIFEAARQFRDRVTAKTH</sequence>
<keyword evidence="2" id="KW-0456">Lyase</keyword>
<organism evidence="2 3">
    <name type="scientific">Enhygromyxa salina</name>
    <dbReference type="NCBI Taxonomy" id="215803"/>
    <lineage>
        <taxon>Bacteria</taxon>
        <taxon>Pseudomonadati</taxon>
        <taxon>Myxococcota</taxon>
        <taxon>Polyangia</taxon>
        <taxon>Nannocystales</taxon>
        <taxon>Nannocystaceae</taxon>
        <taxon>Enhygromyxa</taxon>
    </lineage>
</organism>
<dbReference type="RefSeq" id="WP_106091607.1">
    <property type="nucleotide sequence ID" value="NZ_PVNL01000096.1"/>
</dbReference>
<protein>
    <submittedName>
        <fullName evidence="2">Deoxyribodipyrimidine photo-lyase</fullName>
        <ecNumber evidence="2">4.1.99.3</ecNumber>
    </submittedName>
</protein>
<dbReference type="InterPro" id="IPR005101">
    <property type="entry name" value="Cryptochr/Photolyase_FAD-bd"/>
</dbReference>
<dbReference type="AlphaFoldDB" id="A0A2S9YJG3"/>
<evidence type="ECO:0000313" key="3">
    <source>
        <dbReference type="Proteomes" id="UP000238823"/>
    </source>
</evidence>
<dbReference type="Proteomes" id="UP000238823">
    <property type="component" value="Unassembled WGS sequence"/>
</dbReference>
<dbReference type="Pfam" id="PF03441">
    <property type="entry name" value="FAD_binding_7"/>
    <property type="match status" value="1"/>
</dbReference>
<dbReference type="Gene3D" id="1.10.10.1710">
    <property type="entry name" value="Deoxyribodipyrimidine photolyase-related"/>
    <property type="match status" value="1"/>
</dbReference>
<evidence type="ECO:0000313" key="2">
    <source>
        <dbReference type="EMBL" id="PRQ05239.1"/>
    </source>
</evidence>
<evidence type="ECO:0000259" key="1">
    <source>
        <dbReference type="Pfam" id="PF03441"/>
    </source>
</evidence>
<dbReference type="Gene3D" id="3.40.50.620">
    <property type="entry name" value="HUPs"/>
    <property type="match status" value="1"/>
</dbReference>
<reference evidence="2 3" key="1">
    <citation type="submission" date="2018-03" db="EMBL/GenBank/DDBJ databases">
        <title>Draft Genome Sequences of the Obligatory Marine Myxobacteria Enhygromyxa salina SWB007.</title>
        <authorList>
            <person name="Poehlein A."/>
            <person name="Moghaddam J.A."/>
            <person name="Harms H."/>
            <person name="Alanjari M."/>
            <person name="Koenig G.M."/>
            <person name="Daniel R."/>
            <person name="Schaeberle T.F."/>
        </authorList>
    </citation>
    <scope>NUCLEOTIDE SEQUENCE [LARGE SCALE GENOMIC DNA]</scope>
    <source>
        <strain evidence="2 3">SWB007</strain>
    </source>
</reference>
<dbReference type="InterPro" id="IPR007357">
    <property type="entry name" value="PhrB-like"/>
</dbReference>
<dbReference type="InterPro" id="IPR036134">
    <property type="entry name" value="Crypto/Photolyase_FAD-like_sf"/>
</dbReference>
<dbReference type="Gene3D" id="1.25.40.80">
    <property type="match status" value="1"/>
</dbReference>